<comment type="caution">
    <text evidence="8">The sequence shown here is derived from an EMBL/GenBank/DDBJ whole genome shotgun (WGS) entry which is preliminary data.</text>
</comment>
<gene>
    <name evidence="8" type="ORF">CAAU_1264</name>
</gene>
<organism evidence="8 9">
    <name type="scientific">Caloramator australicus RC3</name>
    <dbReference type="NCBI Taxonomy" id="857293"/>
    <lineage>
        <taxon>Bacteria</taxon>
        <taxon>Bacillati</taxon>
        <taxon>Bacillota</taxon>
        <taxon>Clostridia</taxon>
        <taxon>Eubacteriales</taxon>
        <taxon>Clostridiaceae</taxon>
        <taxon>Caloramator</taxon>
    </lineage>
</organism>
<feature type="domain" description="4Fe-4S ferredoxin-type" evidence="7">
    <location>
        <begin position="70"/>
        <end position="101"/>
    </location>
</feature>
<dbReference type="PROSITE" id="PS00198">
    <property type="entry name" value="4FE4S_FER_1"/>
    <property type="match status" value="1"/>
</dbReference>
<dbReference type="EMBL" id="CAKP01000067">
    <property type="protein sequence ID" value="CCJ33348.1"/>
    <property type="molecule type" value="Genomic_DNA"/>
</dbReference>
<dbReference type="InterPro" id="IPR017900">
    <property type="entry name" value="4Fe4S_Fe_S_CS"/>
</dbReference>
<name>I7KU46_9CLOT</name>
<dbReference type="SUPFAM" id="SSF54862">
    <property type="entry name" value="4Fe-4S ferredoxins"/>
    <property type="match status" value="1"/>
</dbReference>
<dbReference type="PANTHER" id="PTHR10849:SF35">
    <property type="entry name" value="FORMATE HYDROGENLYASE SUBUNIT 6-RELATED"/>
    <property type="match status" value="1"/>
</dbReference>
<dbReference type="STRING" id="857293.CAAU_1264"/>
<evidence type="ECO:0000256" key="4">
    <source>
        <dbReference type="ARBA" id="ARBA00023004"/>
    </source>
</evidence>
<evidence type="ECO:0000313" key="9">
    <source>
        <dbReference type="Proteomes" id="UP000007652"/>
    </source>
</evidence>
<dbReference type="eggNOG" id="COG1143">
    <property type="taxonomic scope" value="Bacteria"/>
</dbReference>
<dbReference type="GO" id="GO:0046872">
    <property type="term" value="F:metal ion binding"/>
    <property type="evidence" value="ECO:0007669"/>
    <property type="project" value="UniProtKB-KW"/>
</dbReference>
<evidence type="ECO:0000256" key="3">
    <source>
        <dbReference type="ARBA" id="ARBA00022737"/>
    </source>
</evidence>
<evidence type="ECO:0000256" key="1">
    <source>
        <dbReference type="ARBA" id="ARBA00022485"/>
    </source>
</evidence>
<feature type="region of interest" description="Disordered" evidence="6">
    <location>
        <begin position="123"/>
        <end position="146"/>
    </location>
</feature>
<feature type="compositionally biased region" description="Low complexity" evidence="6">
    <location>
        <begin position="130"/>
        <end position="140"/>
    </location>
</feature>
<dbReference type="GO" id="GO:0003954">
    <property type="term" value="F:NADH dehydrogenase activity"/>
    <property type="evidence" value="ECO:0007669"/>
    <property type="project" value="TreeGrafter"/>
</dbReference>
<proteinExistence type="predicted"/>
<dbReference type="RefSeq" id="WP_008908618.1">
    <property type="nucleotide sequence ID" value="NZ_CAKP01000067.1"/>
</dbReference>
<keyword evidence="1" id="KW-0004">4Fe-4S</keyword>
<reference evidence="8 9" key="1">
    <citation type="journal article" date="2011" name="J. Bacteriol.">
        <title>Draft genome sequence of Caloramator australicus strain RC3T, a thermoanaerobe from the Great Artesian Basin of Australia.</title>
        <authorList>
            <person name="Ogg C.D."/>
            <person name="Patel B.K.C."/>
        </authorList>
    </citation>
    <scope>NUCLEOTIDE SEQUENCE [LARGE SCALE GENOMIC DNA]</scope>
    <source>
        <strain evidence="8 9">RC3</strain>
    </source>
</reference>
<evidence type="ECO:0000256" key="6">
    <source>
        <dbReference type="SAM" id="MobiDB-lite"/>
    </source>
</evidence>
<dbReference type="OrthoDB" id="9803192at2"/>
<dbReference type="GO" id="GO:0016020">
    <property type="term" value="C:membrane"/>
    <property type="evidence" value="ECO:0007669"/>
    <property type="project" value="InterPro"/>
</dbReference>
<sequence>MKFPYLKEAIKSVFKKPSTEIYPIVNKEAPEGYRGKINYYPEKCVNCGMCIRVCAPGCITRTIEKTEEGDKITFNFYQGQCTFCSLCADFCPRGAIELTKNYHLAVTDEKDLLVSGTFIKKLPPKPPVQPQQQVQNQQNQGAAKTE</sequence>
<dbReference type="GO" id="GO:0009060">
    <property type="term" value="P:aerobic respiration"/>
    <property type="evidence" value="ECO:0007669"/>
    <property type="project" value="TreeGrafter"/>
</dbReference>
<evidence type="ECO:0000256" key="2">
    <source>
        <dbReference type="ARBA" id="ARBA00022723"/>
    </source>
</evidence>
<dbReference type="InterPro" id="IPR017896">
    <property type="entry name" value="4Fe4S_Fe-S-bd"/>
</dbReference>
<keyword evidence="9" id="KW-1185">Reference proteome</keyword>
<evidence type="ECO:0000259" key="7">
    <source>
        <dbReference type="PROSITE" id="PS51379"/>
    </source>
</evidence>
<dbReference type="GO" id="GO:0051539">
    <property type="term" value="F:4 iron, 4 sulfur cluster binding"/>
    <property type="evidence" value="ECO:0007669"/>
    <property type="project" value="UniProtKB-KW"/>
</dbReference>
<keyword evidence="2" id="KW-0479">Metal-binding</keyword>
<accession>I7KU46</accession>
<dbReference type="PROSITE" id="PS51379">
    <property type="entry name" value="4FE4S_FER_2"/>
    <property type="match status" value="2"/>
</dbReference>
<dbReference type="InterPro" id="IPR010226">
    <property type="entry name" value="NADH_quinone_OxRdtase_chainI"/>
</dbReference>
<dbReference type="Proteomes" id="UP000007652">
    <property type="component" value="Unassembled WGS sequence"/>
</dbReference>
<protein>
    <submittedName>
        <fullName evidence="8">4Fe-4S ferredoxin, iron-sulfur binding domain protein</fullName>
    </submittedName>
</protein>
<keyword evidence="5" id="KW-0411">Iron-sulfur</keyword>
<dbReference type="Pfam" id="PF12838">
    <property type="entry name" value="Fer4_7"/>
    <property type="match status" value="1"/>
</dbReference>
<keyword evidence="4" id="KW-0408">Iron</keyword>
<keyword evidence="3" id="KW-0677">Repeat</keyword>
<dbReference type="Gene3D" id="3.30.70.3270">
    <property type="match status" value="1"/>
</dbReference>
<evidence type="ECO:0000313" key="8">
    <source>
        <dbReference type="EMBL" id="CCJ33348.1"/>
    </source>
</evidence>
<feature type="domain" description="4Fe-4S ferredoxin-type" evidence="7">
    <location>
        <begin position="35"/>
        <end position="64"/>
    </location>
</feature>
<evidence type="ECO:0000256" key="5">
    <source>
        <dbReference type="ARBA" id="ARBA00023014"/>
    </source>
</evidence>
<dbReference type="PANTHER" id="PTHR10849">
    <property type="entry name" value="NADH DEHYDROGENASE UBIQUINONE IRON-SULFUR PROTEIN 8, MITOCHONDRIAL"/>
    <property type="match status" value="1"/>
</dbReference>
<dbReference type="AlphaFoldDB" id="I7KU46"/>